<accession>A0AAX3V2Z7</accession>
<protein>
    <submittedName>
        <fullName evidence="6">MerR family transcriptional regulator</fullName>
    </submittedName>
</protein>
<keyword evidence="1" id="KW-0678">Repressor</keyword>
<dbReference type="Proteomes" id="UP001230933">
    <property type="component" value="Chromosome"/>
</dbReference>
<dbReference type="Pfam" id="PF13411">
    <property type="entry name" value="MerR_1"/>
    <property type="match status" value="1"/>
</dbReference>
<dbReference type="InterPro" id="IPR000551">
    <property type="entry name" value="MerR-type_HTH_dom"/>
</dbReference>
<organism evidence="6 7">
    <name type="scientific">Rhodococcus erythropolis</name>
    <name type="common">Arthrobacter picolinophilus</name>
    <dbReference type="NCBI Taxonomy" id="1833"/>
    <lineage>
        <taxon>Bacteria</taxon>
        <taxon>Bacillati</taxon>
        <taxon>Actinomycetota</taxon>
        <taxon>Actinomycetes</taxon>
        <taxon>Mycobacteriales</taxon>
        <taxon>Nocardiaceae</taxon>
        <taxon>Rhodococcus</taxon>
        <taxon>Rhodococcus erythropolis group</taxon>
    </lineage>
</organism>
<dbReference type="SMART" id="SM00422">
    <property type="entry name" value="HTH_MERR"/>
    <property type="match status" value="1"/>
</dbReference>
<dbReference type="RefSeq" id="WP_019745361.1">
    <property type="nucleotide sequence ID" value="NZ_BHXB01000001.1"/>
</dbReference>
<dbReference type="GeneID" id="57485003"/>
<dbReference type="GO" id="GO:0003700">
    <property type="term" value="F:DNA-binding transcription factor activity"/>
    <property type="evidence" value="ECO:0007669"/>
    <property type="project" value="InterPro"/>
</dbReference>
<keyword evidence="2" id="KW-0805">Transcription regulation</keyword>
<dbReference type="GO" id="GO:0003677">
    <property type="term" value="F:DNA binding"/>
    <property type="evidence" value="ECO:0007669"/>
    <property type="project" value="UniProtKB-KW"/>
</dbReference>
<sequence>MVSTDEIRIDKREGEAMMTIGELANLAGTTVRSVRYYHSNGLLEEPQRQPNGYRMYRAVDLARLSRIRRLRDLGIPVAKIAELLDGDAHDTRSALDALDKELAAKAEQIAVQRAHIESLRRNADPELPDAFSEVLAQYVVAGAPTAWIDNERELLILALTVSGGDPEVCDSLLSAHRRALAKPNRKQAIELITRMYALTDAPADADTIAALAIQFCDFTERVLPEQAAPERPSPTRLVAVLREHQADRRTPTQERFAKAVAAEFAARQSRP</sequence>
<proteinExistence type="predicted"/>
<reference evidence="6" key="1">
    <citation type="submission" date="2023-08" db="EMBL/GenBank/DDBJ databases">
        <title>Isolation and Characterization of Rhodococcus erythropolis MGMM8.</title>
        <authorList>
            <person name="Diabankana R.G.C."/>
            <person name="Afordoanyi D.M."/>
            <person name="Validov S.Z."/>
        </authorList>
    </citation>
    <scope>NUCLEOTIDE SEQUENCE</scope>
    <source>
        <strain evidence="6">MGMM8</strain>
    </source>
</reference>
<dbReference type="PROSITE" id="PS50937">
    <property type="entry name" value="HTH_MERR_2"/>
    <property type="match status" value="1"/>
</dbReference>
<dbReference type="CDD" id="cd01106">
    <property type="entry name" value="HTH_TipAL-Mta"/>
    <property type="match status" value="1"/>
</dbReference>
<dbReference type="SUPFAM" id="SSF46955">
    <property type="entry name" value="Putative DNA-binding domain"/>
    <property type="match status" value="1"/>
</dbReference>
<evidence type="ECO:0000256" key="1">
    <source>
        <dbReference type="ARBA" id="ARBA00022491"/>
    </source>
</evidence>
<dbReference type="InterPro" id="IPR047057">
    <property type="entry name" value="MerR_fam"/>
</dbReference>
<evidence type="ECO:0000256" key="3">
    <source>
        <dbReference type="ARBA" id="ARBA00023125"/>
    </source>
</evidence>
<evidence type="ECO:0000259" key="5">
    <source>
        <dbReference type="PROSITE" id="PS50937"/>
    </source>
</evidence>
<evidence type="ECO:0000256" key="4">
    <source>
        <dbReference type="ARBA" id="ARBA00023163"/>
    </source>
</evidence>
<dbReference type="Gene3D" id="1.10.1660.10">
    <property type="match status" value="1"/>
</dbReference>
<evidence type="ECO:0000313" key="6">
    <source>
        <dbReference type="EMBL" id="WGV48784.1"/>
    </source>
</evidence>
<dbReference type="EMBL" id="CP124545">
    <property type="protein sequence ID" value="WGV48784.1"/>
    <property type="molecule type" value="Genomic_DNA"/>
</dbReference>
<keyword evidence="3" id="KW-0238">DNA-binding</keyword>
<name>A0AAX3V2Z7_RHOER</name>
<evidence type="ECO:0000256" key="2">
    <source>
        <dbReference type="ARBA" id="ARBA00023015"/>
    </source>
</evidence>
<dbReference type="PANTHER" id="PTHR30204:SF69">
    <property type="entry name" value="MERR-FAMILY TRANSCRIPTIONAL REGULATOR"/>
    <property type="match status" value="1"/>
</dbReference>
<dbReference type="AlphaFoldDB" id="A0AAX3V2Z7"/>
<feature type="domain" description="HTH merR-type" evidence="5">
    <location>
        <begin position="17"/>
        <end position="86"/>
    </location>
</feature>
<gene>
    <name evidence="6" type="ORF">QIE55_25145</name>
</gene>
<dbReference type="InterPro" id="IPR009061">
    <property type="entry name" value="DNA-bd_dom_put_sf"/>
</dbReference>
<evidence type="ECO:0000313" key="7">
    <source>
        <dbReference type="Proteomes" id="UP001230933"/>
    </source>
</evidence>
<dbReference type="PANTHER" id="PTHR30204">
    <property type="entry name" value="REDOX-CYCLING DRUG-SENSING TRANSCRIPTIONAL ACTIVATOR SOXR"/>
    <property type="match status" value="1"/>
</dbReference>
<keyword evidence="4" id="KW-0804">Transcription</keyword>
<dbReference type="PRINTS" id="PR00040">
    <property type="entry name" value="HTHMERR"/>
</dbReference>